<dbReference type="EMBL" id="WBMO01000001">
    <property type="protein sequence ID" value="MDV2476241.1"/>
    <property type="molecule type" value="Genomic_DNA"/>
</dbReference>
<evidence type="ECO:0008006" key="3">
    <source>
        <dbReference type="Google" id="ProtNLM"/>
    </source>
</evidence>
<comment type="caution">
    <text evidence="1">The sequence shown here is derived from an EMBL/GenBank/DDBJ whole genome shotgun (WGS) entry which is preliminary data.</text>
</comment>
<sequence>MSSEESTSVAAFRDLYERHVNHVAAGRMSDAIADIVRENIPQVFEGVDVPRAAVAGFAIKDVRSDGERMVGETVYDLGDRSVGLRSIWEFRDGRWLAAELENFPAATDAAK</sequence>
<dbReference type="InterPro" id="IPR032710">
    <property type="entry name" value="NTF2-like_dom_sf"/>
</dbReference>
<keyword evidence="2" id="KW-1185">Reference proteome</keyword>
<evidence type="ECO:0000313" key="2">
    <source>
        <dbReference type="Proteomes" id="UP001275440"/>
    </source>
</evidence>
<organism evidence="1 2">
    <name type="scientific">Rhodococcus zopfii</name>
    <dbReference type="NCBI Taxonomy" id="43772"/>
    <lineage>
        <taxon>Bacteria</taxon>
        <taxon>Bacillati</taxon>
        <taxon>Actinomycetota</taxon>
        <taxon>Actinomycetes</taxon>
        <taxon>Mycobacteriales</taxon>
        <taxon>Nocardiaceae</taxon>
        <taxon>Rhodococcus</taxon>
    </lineage>
</organism>
<dbReference type="Proteomes" id="UP001275440">
    <property type="component" value="Unassembled WGS sequence"/>
</dbReference>
<reference evidence="1 2" key="1">
    <citation type="submission" date="2019-10" db="EMBL/GenBank/DDBJ databases">
        <title>Draft Genome Assembly of Rhodococcus zopfii DSM44189.</title>
        <authorList>
            <person name="Sutton J.M."/>
            <person name="Akob D.M."/>
            <person name="Bushman T.J."/>
        </authorList>
    </citation>
    <scope>NUCLEOTIDE SEQUENCE [LARGE SCALE GENOMIC DNA]</scope>
    <source>
        <strain evidence="1 2">DSM 44189</strain>
    </source>
</reference>
<proteinExistence type="predicted"/>
<accession>A0ABU3WQI7</accession>
<evidence type="ECO:0000313" key="1">
    <source>
        <dbReference type="EMBL" id="MDV2476241.1"/>
    </source>
</evidence>
<protein>
    <recommendedName>
        <fullName evidence="3">SnoaL-like domain-containing protein</fullName>
    </recommendedName>
</protein>
<dbReference type="RefSeq" id="WP_072810172.1">
    <property type="nucleotide sequence ID" value="NZ_JAHWLX010000010.1"/>
</dbReference>
<name>A0ABU3WQI7_9NOCA</name>
<gene>
    <name evidence="1" type="ORF">F8M49_14415</name>
</gene>
<dbReference type="SUPFAM" id="SSF54427">
    <property type="entry name" value="NTF2-like"/>
    <property type="match status" value="1"/>
</dbReference>